<sequence length="65" mass="7258">MELLPKTALSQDGLAEGLRAVIDQALSDLTHTRQAQVPAMQRVKTAFTIEAMVDNIERLYREAMT</sequence>
<evidence type="ECO:0000313" key="2">
    <source>
        <dbReference type="Proteomes" id="UP000061489"/>
    </source>
</evidence>
<accession>W5YUJ6</accession>
<proteinExistence type="predicted"/>
<protein>
    <submittedName>
        <fullName evidence="1">Uncharacterized protein</fullName>
    </submittedName>
</protein>
<gene>
    <name evidence="1" type="ORF">AU14_13785</name>
</gene>
<keyword evidence="2" id="KW-1185">Reference proteome</keyword>
<evidence type="ECO:0000313" key="1">
    <source>
        <dbReference type="EMBL" id="AHI30168.1"/>
    </source>
</evidence>
<dbReference type="STRING" id="1420916.AU14_13785"/>
<organism evidence="1 2">
    <name type="scientific">Marinobacter similis</name>
    <dbReference type="NCBI Taxonomy" id="1420916"/>
    <lineage>
        <taxon>Bacteria</taxon>
        <taxon>Pseudomonadati</taxon>
        <taxon>Pseudomonadota</taxon>
        <taxon>Gammaproteobacteria</taxon>
        <taxon>Pseudomonadales</taxon>
        <taxon>Marinobacteraceae</taxon>
        <taxon>Marinobacter</taxon>
    </lineage>
</organism>
<dbReference type="HOGENOM" id="CLU_2844744_0_0_6"/>
<dbReference type="AlphaFoldDB" id="W5YUJ6"/>
<dbReference type="KEGG" id="msx:AU14_13785"/>
<name>W5YUJ6_9GAMM</name>
<dbReference type="EMBL" id="CP007151">
    <property type="protein sequence ID" value="AHI30168.1"/>
    <property type="molecule type" value="Genomic_DNA"/>
</dbReference>
<dbReference type="Proteomes" id="UP000061489">
    <property type="component" value="Chromosome"/>
</dbReference>
<reference evidence="1 2" key="1">
    <citation type="journal article" date="2014" name="Genome Announc.">
        <title>Draft Genome Sequences of Marinobacter similis A3d10T and Marinobacter salarius R9SW1T.</title>
        <authorList>
            <person name="Ivanova E.P."/>
            <person name="Ng H.J."/>
            <person name="Webb H.K."/>
            <person name="Feng G."/>
            <person name="Oshima K."/>
            <person name="Hattori M."/>
            <person name="Ohkuma M."/>
            <person name="Sergeev A.F."/>
            <person name="Mikhailov V.V."/>
            <person name="Crawford R.J."/>
            <person name="Sawabe T."/>
        </authorList>
    </citation>
    <scope>NUCLEOTIDE SEQUENCE [LARGE SCALE GENOMIC DNA]</scope>
    <source>
        <strain evidence="1 2">A3d10</strain>
    </source>
</reference>